<proteinExistence type="predicted"/>
<dbReference type="Proteomes" id="UP000046393">
    <property type="component" value="Unplaced"/>
</dbReference>
<dbReference type="Pfam" id="PF17660">
    <property type="entry name" value="BTRD1"/>
    <property type="match status" value="2"/>
</dbReference>
<reference evidence="3" key="1">
    <citation type="submission" date="2017-02" db="UniProtKB">
        <authorList>
            <consortium name="WormBaseParasite"/>
        </authorList>
    </citation>
    <scope>IDENTIFICATION</scope>
</reference>
<dbReference type="Gene3D" id="3.40.710.10">
    <property type="entry name" value="DD-peptidase/beta-lactamase superfamily"/>
    <property type="match status" value="1"/>
</dbReference>
<dbReference type="PANTHER" id="PTHR46825">
    <property type="entry name" value="D-ALANYL-D-ALANINE-CARBOXYPEPTIDASE/ENDOPEPTIDASE AMPH"/>
    <property type="match status" value="1"/>
</dbReference>
<dbReference type="WBParaSite" id="SMUV_0000647201-mRNA-1">
    <property type="protein sequence ID" value="SMUV_0000647201-mRNA-1"/>
    <property type="gene ID" value="SMUV_0000647201"/>
</dbReference>
<evidence type="ECO:0000259" key="1">
    <source>
        <dbReference type="Pfam" id="PF00144"/>
    </source>
</evidence>
<dbReference type="STRING" id="451379.A0A0N5APA3"/>
<dbReference type="InterPro" id="IPR001466">
    <property type="entry name" value="Beta-lactam-related"/>
</dbReference>
<name>A0A0N5APA3_9BILA</name>
<dbReference type="InterPro" id="IPR050491">
    <property type="entry name" value="AmpC-like"/>
</dbReference>
<sequence>MHENELMSARSILIIVSCLAYYIAIGDCRSASSQRKQHQDDLQIVHAQPPNEQDWVMAVGNESAVDNVLAISLVYGGRLASLGYFSKNDQLYYYAIMHKYPGPVFLKPGPLTLSELLKTVKENEQRSLALTQVCGQEDRPGRVTFSTYWERVPGVEFEVWFPGTLEALKQRRSLENRGYRLSYLCGYSVMGYPQYIGVWQKPTLSLDPYEAHYGLTLNQCLAKDKSLINRGFIAVQFRVFTSGIPLQVLCTAIWQYLPGRRHYIEIGPYLDVMYTKLGRKTEILPRQISHFYDRNDQIQFVVLWSDYDSNRYPAPPPLWKQSSRIPVNYLDGSEKLLSITQRDFLVKRVEHFMKDMDIPGLSVAIVKNERLKFAAGFGYADVRKKDPVTPQHQFRIGSVSKPITAAAVLMLVDQGKLDLDERVFGKNSIFGMEFAKKRLYQKYVMEVTVRHLLQHTAGGWDNLENDPAWIEPQFTTRRLIEFVVENVPLTKKPGTTWIYSNFGYQLLGYIIERKTGLTYEEYVKQNLWLQLGVQDIQIAGATISDRASREVLYYMSGNKIGFNPYEMLPPDRIGPWGGWIASPIELLHFMTHTDGFHLKKDILSEESIEDWSTATKASNETYGLGWSINVMGFNGWQHDGRMPGSAAMLVRLDNGLEMAVVVNKEYSERDFFHEMGYVLHHIGNNHDWWNDNEDLFSIA</sequence>
<dbReference type="SUPFAM" id="SSF56601">
    <property type="entry name" value="beta-lactamase/transpeptidase-like"/>
    <property type="match status" value="1"/>
</dbReference>
<feature type="domain" description="Beta-lactamase-related" evidence="1">
    <location>
        <begin position="347"/>
        <end position="672"/>
    </location>
</feature>
<dbReference type="InterPro" id="IPR023650">
    <property type="entry name" value="Beta-lactam_class-A_AS"/>
</dbReference>
<organism evidence="2 3">
    <name type="scientific">Syphacia muris</name>
    <dbReference type="NCBI Taxonomy" id="451379"/>
    <lineage>
        <taxon>Eukaryota</taxon>
        <taxon>Metazoa</taxon>
        <taxon>Ecdysozoa</taxon>
        <taxon>Nematoda</taxon>
        <taxon>Chromadorea</taxon>
        <taxon>Rhabditida</taxon>
        <taxon>Spirurina</taxon>
        <taxon>Oxyuridomorpha</taxon>
        <taxon>Oxyuroidea</taxon>
        <taxon>Oxyuridae</taxon>
        <taxon>Syphacia</taxon>
    </lineage>
</organism>
<evidence type="ECO:0000313" key="2">
    <source>
        <dbReference type="Proteomes" id="UP000046393"/>
    </source>
</evidence>
<dbReference type="InterPro" id="IPR012338">
    <property type="entry name" value="Beta-lactam/transpept-like"/>
</dbReference>
<dbReference type="InterPro" id="IPR049511">
    <property type="entry name" value="PGH-like_rpt"/>
</dbReference>
<protein>
    <submittedName>
        <fullName evidence="3">Beta-lactamase domain-containing protein</fullName>
    </submittedName>
</protein>
<dbReference type="AlphaFoldDB" id="A0A0N5APA3"/>
<evidence type="ECO:0000313" key="3">
    <source>
        <dbReference type="WBParaSite" id="SMUV_0000647201-mRNA-1"/>
    </source>
</evidence>
<dbReference type="PROSITE" id="PS00146">
    <property type="entry name" value="BETA_LACTAMASE_A"/>
    <property type="match status" value="1"/>
</dbReference>
<keyword evidence="2" id="KW-1185">Reference proteome</keyword>
<dbReference type="Pfam" id="PF00144">
    <property type="entry name" value="Beta-lactamase"/>
    <property type="match status" value="1"/>
</dbReference>
<dbReference type="PANTHER" id="PTHR46825:SF13">
    <property type="entry name" value="BETA-LACTAMASE-RELATED DOMAIN-CONTAINING PROTEIN"/>
    <property type="match status" value="1"/>
</dbReference>
<accession>A0A0N5APA3</accession>